<dbReference type="InterPro" id="IPR029526">
    <property type="entry name" value="PGBD"/>
</dbReference>
<gene>
    <name evidence="2" type="ORF">PAPOLLO_LOCUS12480</name>
</gene>
<dbReference type="Pfam" id="PF13843">
    <property type="entry name" value="DDE_Tnp_1_7"/>
    <property type="match status" value="1"/>
</dbReference>
<proteinExistence type="predicted"/>
<evidence type="ECO:0000313" key="3">
    <source>
        <dbReference type="Proteomes" id="UP000691718"/>
    </source>
</evidence>
<evidence type="ECO:0000259" key="1">
    <source>
        <dbReference type="Pfam" id="PF13843"/>
    </source>
</evidence>
<reference evidence="2" key="1">
    <citation type="submission" date="2021-04" db="EMBL/GenBank/DDBJ databases">
        <authorList>
            <person name="Tunstrom K."/>
        </authorList>
    </citation>
    <scope>NUCLEOTIDE SEQUENCE</scope>
</reference>
<feature type="domain" description="PiggyBac transposable element-derived protein" evidence="1">
    <location>
        <begin position="48"/>
        <end position="206"/>
    </location>
</feature>
<dbReference type="Proteomes" id="UP000691718">
    <property type="component" value="Unassembled WGS sequence"/>
</dbReference>
<dbReference type="AlphaFoldDB" id="A0A8S3X1S3"/>
<protein>
    <submittedName>
        <fullName evidence="2">(apollo) hypothetical protein</fullName>
    </submittedName>
</protein>
<name>A0A8S3X1S3_PARAO</name>
<keyword evidence="3" id="KW-1185">Reference proteome</keyword>
<dbReference type="EMBL" id="CAJQZP010000885">
    <property type="protein sequence ID" value="CAG4993290.1"/>
    <property type="molecule type" value="Genomic_DNA"/>
</dbReference>
<evidence type="ECO:0000313" key="2">
    <source>
        <dbReference type="EMBL" id="CAG4993290.1"/>
    </source>
</evidence>
<sequence>MAQHPLNDVEINRILSIGEDSEDGFENNNNSIANPGMENILLPGEPILGASSNVVIRMARDTPCHQNYRLYYDNYFISLPLLEYLAKQGILSILSGTIHRNRIPDCKLPKEKEMSKKVRGYSVEYGIDVATVAWKYNEVINLASSFAGEISEDKVQRYDSKNKRYVNIDCPNIVREYNRHMRGVDLIDSIMGSLKKHRKTEAEIQTKHHKGKTQHVPTMAIRQDQVRHWPIWEEKEYVMNFQTVLACPKQFVRNVA</sequence>
<dbReference type="PANTHER" id="PTHR47272">
    <property type="entry name" value="DDE_TNP_1_7 DOMAIN-CONTAINING PROTEIN"/>
    <property type="match status" value="1"/>
</dbReference>
<accession>A0A8S3X1S3</accession>
<dbReference type="OrthoDB" id="122438at2759"/>
<organism evidence="2 3">
    <name type="scientific">Parnassius apollo</name>
    <name type="common">Apollo butterfly</name>
    <name type="synonym">Papilio apollo</name>
    <dbReference type="NCBI Taxonomy" id="110799"/>
    <lineage>
        <taxon>Eukaryota</taxon>
        <taxon>Metazoa</taxon>
        <taxon>Ecdysozoa</taxon>
        <taxon>Arthropoda</taxon>
        <taxon>Hexapoda</taxon>
        <taxon>Insecta</taxon>
        <taxon>Pterygota</taxon>
        <taxon>Neoptera</taxon>
        <taxon>Endopterygota</taxon>
        <taxon>Lepidoptera</taxon>
        <taxon>Glossata</taxon>
        <taxon>Ditrysia</taxon>
        <taxon>Papilionoidea</taxon>
        <taxon>Papilionidae</taxon>
        <taxon>Parnassiinae</taxon>
        <taxon>Parnassini</taxon>
        <taxon>Parnassius</taxon>
        <taxon>Parnassius</taxon>
    </lineage>
</organism>
<comment type="caution">
    <text evidence="2">The sequence shown here is derived from an EMBL/GenBank/DDBJ whole genome shotgun (WGS) entry which is preliminary data.</text>
</comment>